<sequence length="331" mass="34969">MAGADDGFDLVADELYALPAAGFKLARDAAARRAKAGRQPELGRRIAALRRPTAAAWAVNQLAHRHRGRLQELLDLGADLRRAQDRADAEALRRLTGRRQAAIASLLDLAAGAAEQVGRRLSDQGLQDVEQTLVAALATQDAADQVGTGRLANALTPPTALPDLAPLLHAVPGPGPASAGGSSASRPAPPETKTETGTGAETGSRTRRETGTGAAPDHEGAAEQRARHLEQLRAQRDRLASAAALARRAAAEAEGEVESLAERVRVMAREAERAKAAWEAARFAERGARQAERAARTGLSGLRRRAEQARRRAEEADAHLTGVTRAAVRHP</sequence>
<organism evidence="2 3">
    <name type="scientific">Kitasatospora nipponensis</name>
    <dbReference type="NCBI Taxonomy" id="258049"/>
    <lineage>
        <taxon>Bacteria</taxon>
        <taxon>Bacillati</taxon>
        <taxon>Actinomycetota</taxon>
        <taxon>Actinomycetes</taxon>
        <taxon>Kitasatosporales</taxon>
        <taxon>Streptomycetaceae</taxon>
        <taxon>Kitasatospora</taxon>
    </lineage>
</organism>
<evidence type="ECO:0000256" key="1">
    <source>
        <dbReference type="SAM" id="MobiDB-lite"/>
    </source>
</evidence>
<dbReference type="EMBL" id="BAAALF010000008">
    <property type="protein sequence ID" value="GAA1220864.1"/>
    <property type="molecule type" value="Genomic_DNA"/>
</dbReference>
<reference evidence="3" key="1">
    <citation type="journal article" date="2019" name="Int. J. Syst. Evol. Microbiol.">
        <title>The Global Catalogue of Microorganisms (GCM) 10K type strain sequencing project: providing services to taxonomists for standard genome sequencing and annotation.</title>
        <authorList>
            <consortium name="The Broad Institute Genomics Platform"/>
            <consortium name="The Broad Institute Genome Sequencing Center for Infectious Disease"/>
            <person name="Wu L."/>
            <person name="Ma J."/>
        </authorList>
    </citation>
    <scope>NUCLEOTIDE SEQUENCE [LARGE SCALE GENOMIC DNA]</scope>
    <source>
        <strain evidence="3">JCM 13004</strain>
    </source>
</reference>
<feature type="compositionally biased region" description="Basic and acidic residues" evidence="1">
    <location>
        <begin position="204"/>
        <end position="226"/>
    </location>
</feature>
<keyword evidence="3" id="KW-1185">Reference proteome</keyword>
<feature type="compositionally biased region" description="Basic and acidic residues" evidence="1">
    <location>
        <begin position="304"/>
        <end position="318"/>
    </location>
</feature>
<evidence type="ECO:0008006" key="4">
    <source>
        <dbReference type="Google" id="ProtNLM"/>
    </source>
</evidence>
<dbReference type="RefSeq" id="WP_344439368.1">
    <property type="nucleotide sequence ID" value="NZ_BAAALF010000008.1"/>
</dbReference>
<evidence type="ECO:0000313" key="3">
    <source>
        <dbReference type="Proteomes" id="UP001500037"/>
    </source>
</evidence>
<evidence type="ECO:0000313" key="2">
    <source>
        <dbReference type="EMBL" id="GAA1220864.1"/>
    </source>
</evidence>
<gene>
    <name evidence="2" type="ORF">GCM10009665_08730</name>
</gene>
<name>A0ABP4GCG4_9ACTN</name>
<comment type="caution">
    <text evidence="2">The sequence shown here is derived from an EMBL/GenBank/DDBJ whole genome shotgun (WGS) entry which is preliminary data.</text>
</comment>
<feature type="region of interest" description="Disordered" evidence="1">
    <location>
        <begin position="165"/>
        <end position="226"/>
    </location>
</feature>
<proteinExistence type="predicted"/>
<feature type="region of interest" description="Disordered" evidence="1">
    <location>
        <begin position="291"/>
        <end position="331"/>
    </location>
</feature>
<feature type="compositionally biased region" description="Low complexity" evidence="1">
    <location>
        <begin position="165"/>
        <end position="186"/>
    </location>
</feature>
<dbReference type="Proteomes" id="UP001500037">
    <property type="component" value="Unassembled WGS sequence"/>
</dbReference>
<protein>
    <recommendedName>
        <fullName evidence="4">Transposase</fullName>
    </recommendedName>
</protein>
<accession>A0ABP4GCG4</accession>